<protein>
    <submittedName>
        <fullName evidence="1">Uncharacterized protein</fullName>
    </submittedName>
</protein>
<evidence type="ECO:0000313" key="1">
    <source>
        <dbReference type="EMBL" id="KAH6942263.1"/>
    </source>
</evidence>
<evidence type="ECO:0000313" key="2">
    <source>
        <dbReference type="Proteomes" id="UP000821845"/>
    </source>
</evidence>
<comment type="caution">
    <text evidence="1">The sequence shown here is derived from an EMBL/GenBank/DDBJ whole genome shotgun (WGS) entry which is preliminary data.</text>
</comment>
<organism evidence="1 2">
    <name type="scientific">Hyalomma asiaticum</name>
    <name type="common">Tick</name>
    <dbReference type="NCBI Taxonomy" id="266040"/>
    <lineage>
        <taxon>Eukaryota</taxon>
        <taxon>Metazoa</taxon>
        <taxon>Ecdysozoa</taxon>
        <taxon>Arthropoda</taxon>
        <taxon>Chelicerata</taxon>
        <taxon>Arachnida</taxon>
        <taxon>Acari</taxon>
        <taxon>Parasitiformes</taxon>
        <taxon>Ixodida</taxon>
        <taxon>Ixodoidea</taxon>
        <taxon>Ixodidae</taxon>
        <taxon>Hyalomminae</taxon>
        <taxon>Hyalomma</taxon>
    </lineage>
</organism>
<dbReference type="Proteomes" id="UP000821845">
    <property type="component" value="Chromosome 10"/>
</dbReference>
<sequence>MALRYNFFPVSGISEFVRGLLYHTVSSSKQWTSRPTPRRRSWTPMQSTYASPVYPRPVPCSAEGGGEDDGRGIPTSICHILDVLSRWNRFLWHVGLQLRELRGPGKLSLVRVAYGGSGGCRQEAQSQDARFLVYVLLVQHRCVESAHVDELLIEGSGLGEYRERVVSALRKDKNLRTLTLGSVFGEYRSIREDLFGAISTMAYLRELVVLGSGAAPPVLIDAICALLDDTMCLITLSMSGLALDAESGRRLIAALDGNDTVGNLSVHGSIVHSYLESGVSRFTVFLANSLSPSSVSVEGMPSSPERTYSDLSCIITPAVLTGKLKKLRLTGYLLDAQCAALLSPLVSRKDGRLESLDISGCRWRTKSPPERQYDARPGDGRPSRPRAGLPGCPWLLRFDYTARTTLSSLALSYAGLRPSDLWYVLCTARAADSVQEICLKHVSLRDLKEVCRVIRESGMSSKVLIEGAHFVDAEALNDLRQFPEALRKVAISSVGLPSPKAFGDTVIRACSWYQVTTLNLVLTQDVISDVATFHKLSNYIKRAAMLRALALTGCGQPDLSRTLRPTGQPHCLLLDAILKNKGVRALRFNGLRLGPANLWFLVDELATSKTVCEVSFVSWDAVENDTFVLLLAADIRRNDTVTHLRIAESVSAQTEEDRFVIEDLIGRNLGYITCAAHYVVYKDRLQRCEAAYAAVGESPFLKKKVRELLKEIEETGSIESILE</sequence>
<accession>A0ACB7T5N7</accession>
<gene>
    <name evidence="1" type="ORF">HPB50_002083</name>
</gene>
<proteinExistence type="predicted"/>
<dbReference type="EMBL" id="CM023490">
    <property type="protein sequence ID" value="KAH6942263.1"/>
    <property type="molecule type" value="Genomic_DNA"/>
</dbReference>
<keyword evidence="2" id="KW-1185">Reference proteome</keyword>
<name>A0ACB7T5N7_HYAAI</name>
<reference evidence="1" key="1">
    <citation type="submission" date="2020-05" db="EMBL/GenBank/DDBJ databases">
        <title>Large-scale comparative analyses of tick genomes elucidate their genetic diversity and vector capacities.</title>
        <authorList>
            <person name="Jia N."/>
            <person name="Wang J."/>
            <person name="Shi W."/>
            <person name="Du L."/>
            <person name="Sun Y."/>
            <person name="Zhan W."/>
            <person name="Jiang J."/>
            <person name="Wang Q."/>
            <person name="Zhang B."/>
            <person name="Ji P."/>
            <person name="Sakyi L.B."/>
            <person name="Cui X."/>
            <person name="Yuan T."/>
            <person name="Jiang B."/>
            <person name="Yang W."/>
            <person name="Lam T.T.-Y."/>
            <person name="Chang Q."/>
            <person name="Ding S."/>
            <person name="Wang X."/>
            <person name="Zhu J."/>
            <person name="Ruan X."/>
            <person name="Zhao L."/>
            <person name="Wei J."/>
            <person name="Que T."/>
            <person name="Du C."/>
            <person name="Cheng J."/>
            <person name="Dai P."/>
            <person name="Han X."/>
            <person name="Huang E."/>
            <person name="Gao Y."/>
            <person name="Liu J."/>
            <person name="Shao H."/>
            <person name="Ye R."/>
            <person name="Li L."/>
            <person name="Wei W."/>
            <person name="Wang X."/>
            <person name="Wang C."/>
            <person name="Yang T."/>
            <person name="Huo Q."/>
            <person name="Li W."/>
            <person name="Guo W."/>
            <person name="Chen H."/>
            <person name="Zhou L."/>
            <person name="Ni X."/>
            <person name="Tian J."/>
            <person name="Zhou Y."/>
            <person name="Sheng Y."/>
            <person name="Liu T."/>
            <person name="Pan Y."/>
            <person name="Xia L."/>
            <person name="Li J."/>
            <person name="Zhao F."/>
            <person name="Cao W."/>
        </authorList>
    </citation>
    <scope>NUCLEOTIDE SEQUENCE</scope>
    <source>
        <strain evidence="1">Hyas-2018</strain>
    </source>
</reference>